<evidence type="ECO:0000256" key="1">
    <source>
        <dbReference type="ARBA" id="ARBA00022741"/>
    </source>
</evidence>
<dbReference type="InterPro" id="IPR000330">
    <property type="entry name" value="SNF2_N"/>
</dbReference>
<dbReference type="PANTHER" id="PTHR45626:SF22">
    <property type="entry name" value="DNA REPAIR PROTEIN RAD5"/>
    <property type="match status" value="1"/>
</dbReference>
<keyword evidence="1" id="KW-0547">Nucleotide-binding</keyword>
<dbReference type="Pfam" id="PF00176">
    <property type="entry name" value="SNF2-rel_dom"/>
    <property type="match status" value="1"/>
</dbReference>
<gene>
    <name evidence="5" type="ORF">PGTUg99_025261</name>
</gene>
<dbReference type="GO" id="GO:0008094">
    <property type="term" value="F:ATP-dependent activity, acting on DNA"/>
    <property type="evidence" value="ECO:0007669"/>
    <property type="project" value="TreeGrafter"/>
</dbReference>
<dbReference type="GO" id="GO:0005634">
    <property type="term" value="C:nucleus"/>
    <property type="evidence" value="ECO:0007669"/>
    <property type="project" value="TreeGrafter"/>
</dbReference>
<dbReference type="InterPro" id="IPR027417">
    <property type="entry name" value="P-loop_NTPase"/>
</dbReference>
<dbReference type="SUPFAM" id="SSF52540">
    <property type="entry name" value="P-loop containing nucleoside triphosphate hydrolases"/>
    <property type="match status" value="1"/>
</dbReference>
<dbReference type="EMBL" id="VDEP01000477">
    <property type="protein sequence ID" value="KAA1072741.1"/>
    <property type="molecule type" value="Genomic_DNA"/>
</dbReference>
<protein>
    <recommendedName>
        <fullName evidence="4">SNF2 N-terminal domain-containing protein</fullName>
    </recommendedName>
</protein>
<dbReference type="Gene3D" id="3.40.50.10810">
    <property type="entry name" value="Tandem AAA-ATPase domain"/>
    <property type="match status" value="1"/>
</dbReference>
<name>A0A5B0M824_PUCGR</name>
<reference evidence="5 6" key="1">
    <citation type="submission" date="2019-05" db="EMBL/GenBank/DDBJ databases">
        <title>Emergence of the Ug99 lineage of the wheat stem rust pathogen through somatic hybridization.</title>
        <authorList>
            <person name="Li F."/>
            <person name="Upadhyaya N.M."/>
            <person name="Sperschneider J."/>
            <person name="Matny O."/>
            <person name="Nguyen-Phuc H."/>
            <person name="Mago R."/>
            <person name="Raley C."/>
            <person name="Miller M.E."/>
            <person name="Silverstein K.A.T."/>
            <person name="Henningsen E."/>
            <person name="Hirsch C.D."/>
            <person name="Visser B."/>
            <person name="Pretorius Z.A."/>
            <person name="Steffenson B.J."/>
            <person name="Schwessinger B."/>
            <person name="Dodds P.N."/>
            <person name="Figueroa M."/>
        </authorList>
    </citation>
    <scope>NUCLEOTIDE SEQUENCE [LARGE SCALE GENOMIC DNA]</scope>
    <source>
        <strain evidence="5 6">Ug99</strain>
    </source>
</reference>
<keyword evidence="3" id="KW-0067">ATP-binding</keyword>
<dbReference type="PANTHER" id="PTHR45626">
    <property type="entry name" value="TRANSCRIPTION TERMINATION FACTOR 2-RELATED"/>
    <property type="match status" value="1"/>
</dbReference>
<evidence type="ECO:0000259" key="4">
    <source>
        <dbReference type="Pfam" id="PF00176"/>
    </source>
</evidence>
<proteinExistence type="predicted"/>
<dbReference type="AlphaFoldDB" id="A0A5B0M824"/>
<evidence type="ECO:0000313" key="6">
    <source>
        <dbReference type="Proteomes" id="UP000325313"/>
    </source>
</evidence>
<evidence type="ECO:0000313" key="5">
    <source>
        <dbReference type="EMBL" id="KAA1072741.1"/>
    </source>
</evidence>
<evidence type="ECO:0000256" key="2">
    <source>
        <dbReference type="ARBA" id="ARBA00022801"/>
    </source>
</evidence>
<dbReference type="InterPro" id="IPR050628">
    <property type="entry name" value="SNF2_RAD54_helicase_TF"/>
</dbReference>
<organism evidence="5 6">
    <name type="scientific">Puccinia graminis f. sp. tritici</name>
    <dbReference type="NCBI Taxonomy" id="56615"/>
    <lineage>
        <taxon>Eukaryota</taxon>
        <taxon>Fungi</taxon>
        <taxon>Dikarya</taxon>
        <taxon>Basidiomycota</taxon>
        <taxon>Pucciniomycotina</taxon>
        <taxon>Pucciniomycetes</taxon>
        <taxon>Pucciniales</taxon>
        <taxon>Pucciniaceae</taxon>
        <taxon>Puccinia</taxon>
    </lineage>
</organism>
<dbReference type="GO" id="GO:0005524">
    <property type="term" value="F:ATP binding"/>
    <property type="evidence" value="ECO:0007669"/>
    <property type="project" value="UniProtKB-KW"/>
</dbReference>
<sequence length="199" mass="22334">MLWGSPCFACRGWATGGAREIGSWLQNTALDPPAKAVQFILELESPESTTLSTFWSSSTCDWLRQAFHHIATTGRTTERINHNKQNARSTLVICPLSTLPNWEAEICKHLDASLTKYAVYHGEERKKWTAPDLWANDIVLVTYDTVTLLYESRCEALFKATWFRIILDEAHNEAKQGHSSFGDATKTLLDGNTLAESAE</sequence>
<dbReference type="GO" id="GO:0006281">
    <property type="term" value="P:DNA repair"/>
    <property type="evidence" value="ECO:0007669"/>
    <property type="project" value="TreeGrafter"/>
</dbReference>
<dbReference type="Proteomes" id="UP000325313">
    <property type="component" value="Unassembled WGS sequence"/>
</dbReference>
<accession>A0A5B0M824</accession>
<keyword evidence="2" id="KW-0378">Hydrolase</keyword>
<feature type="domain" description="SNF2 N-terminal" evidence="4">
    <location>
        <begin position="81"/>
        <end position="181"/>
    </location>
</feature>
<evidence type="ECO:0000256" key="3">
    <source>
        <dbReference type="ARBA" id="ARBA00022840"/>
    </source>
</evidence>
<dbReference type="GO" id="GO:0016787">
    <property type="term" value="F:hydrolase activity"/>
    <property type="evidence" value="ECO:0007669"/>
    <property type="project" value="UniProtKB-KW"/>
</dbReference>
<comment type="caution">
    <text evidence="5">The sequence shown here is derived from an EMBL/GenBank/DDBJ whole genome shotgun (WGS) entry which is preliminary data.</text>
</comment>
<dbReference type="InterPro" id="IPR038718">
    <property type="entry name" value="SNF2-like_sf"/>
</dbReference>